<dbReference type="GO" id="GO:0008270">
    <property type="term" value="F:zinc ion binding"/>
    <property type="evidence" value="ECO:0007669"/>
    <property type="project" value="UniProtKB-KW"/>
</dbReference>
<proteinExistence type="predicted"/>
<feature type="domain" description="RING-type" evidence="8">
    <location>
        <begin position="32"/>
        <end position="73"/>
    </location>
</feature>
<evidence type="ECO:0000256" key="5">
    <source>
        <dbReference type="ARBA" id="ARBA00023163"/>
    </source>
</evidence>
<name>A0A9P7ZGP5_9HYPO</name>
<keyword evidence="3" id="KW-0808">Transferase</keyword>
<evidence type="ECO:0000256" key="6">
    <source>
        <dbReference type="PROSITE-ProRule" id="PRU00175"/>
    </source>
</evidence>
<gene>
    <name evidence="9" type="ORF">F5Z01DRAFT_664066</name>
</gene>
<protein>
    <recommendedName>
        <fullName evidence="2">RING-type E3 ubiquitin transferase</fullName>
        <ecNumber evidence="2">2.3.2.27</ecNumber>
    </recommendedName>
</protein>
<evidence type="ECO:0000256" key="2">
    <source>
        <dbReference type="ARBA" id="ARBA00012483"/>
    </source>
</evidence>
<evidence type="ECO:0000256" key="3">
    <source>
        <dbReference type="ARBA" id="ARBA00022679"/>
    </source>
</evidence>
<keyword evidence="5" id="KW-0804">Transcription</keyword>
<dbReference type="PANTHER" id="PTHR46077:SF1">
    <property type="entry name" value="TOP1 BINDING ARGININE_SERINE RICH PROTEIN, E3 UBIQUITIN LIGASE"/>
    <property type="match status" value="1"/>
</dbReference>
<dbReference type="PANTHER" id="PTHR46077">
    <property type="entry name" value="E3 UBIQUITIN-PROTEIN LIGASE TOPORS"/>
    <property type="match status" value="1"/>
</dbReference>
<reference evidence="9" key="1">
    <citation type="journal article" date="2021" name="IMA Fungus">
        <title>Genomic characterization of three marine fungi, including Emericellopsis atlantica sp. nov. with signatures of a generalist lifestyle and marine biomass degradation.</title>
        <authorList>
            <person name="Hagestad O.C."/>
            <person name="Hou L."/>
            <person name="Andersen J.H."/>
            <person name="Hansen E.H."/>
            <person name="Altermark B."/>
            <person name="Li C."/>
            <person name="Kuhnert E."/>
            <person name="Cox R.J."/>
            <person name="Crous P.W."/>
            <person name="Spatafora J.W."/>
            <person name="Lail K."/>
            <person name="Amirebrahimi M."/>
            <person name="Lipzen A."/>
            <person name="Pangilinan J."/>
            <person name="Andreopoulos W."/>
            <person name="Hayes R.D."/>
            <person name="Ng V."/>
            <person name="Grigoriev I.V."/>
            <person name="Jackson S.A."/>
            <person name="Sutton T.D.S."/>
            <person name="Dobson A.D.W."/>
            <person name="Rama T."/>
        </authorList>
    </citation>
    <scope>NUCLEOTIDE SEQUENCE</scope>
    <source>
        <strain evidence="9">TS7</strain>
    </source>
</reference>
<dbReference type="GeneID" id="70294976"/>
<dbReference type="OrthoDB" id="21204at2759"/>
<evidence type="ECO:0000313" key="9">
    <source>
        <dbReference type="EMBL" id="KAG9251133.1"/>
    </source>
</evidence>
<evidence type="ECO:0000256" key="4">
    <source>
        <dbReference type="ARBA" id="ARBA00023015"/>
    </source>
</evidence>
<dbReference type="EMBL" id="MU251270">
    <property type="protein sequence ID" value="KAG9251133.1"/>
    <property type="molecule type" value="Genomic_DNA"/>
</dbReference>
<feature type="region of interest" description="Disordered" evidence="7">
    <location>
        <begin position="272"/>
        <end position="322"/>
    </location>
</feature>
<dbReference type="GO" id="GO:0061630">
    <property type="term" value="F:ubiquitin protein ligase activity"/>
    <property type="evidence" value="ECO:0007669"/>
    <property type="project" value="UniProtKB-EC"/>
</dbReference>
<dbReference type="Gene3D" id="3.30.40.10">
    <property type="entry name" value="Zinc/RING finger domain, C3HC4 (zinc finger)"/>
    <property type="match status" value="1"/>
</dbReference>
<keyword evidence="6" id="KW-0863">Zinc-finger</keyword>
<sequence length="322" mass="36969">MNHEDDDQNWKSRALAAAVYSYEKPETKSEGCVICLRDEVVDPCTVQPCGHRLGCWECVLKGINLLGHCWLCRTKVLSLICERTGEVVPSDHLGRESQNAAPDHDVPAEAIAITTNLERQQIEQRQAVYRHAMYSKHIGSTRRTGYRELTPQDFLRDPSLVSRARMFIRRELHVFTLQQPSRSICRAARANMARRRAQNAEFLLEYIIAILKTVDMMGWAGEAEKMIGEYLGRQHAKLFLHELRSWLRSPYQRLDEWDAVVQYARHAPEEVSRKEALGEDAEEVPFGADGDGKPYVSRRAREGDCYRPRYSDRKAGRPGRSK</sequence>
<dbReference type="GO" id="GO:0000209">
    <property type="term" value="P:protein polyubiquitination"/>
    <property type="evidence" value="ECO:0007669"/>
    <property type="project" value="TreeGrafter"/>
</dbReference>
<dbReference type="RefSeq" id="XP_046115057.1">
    <property type="nucleotide sequence ID" value="XM_046264073.1"/>
</dbReference>
<keyword evidence="10" id="KW-1185">Reference proteome</keyword>
<dbReference type="GO" id="GO:0006513">
    <property type="term" value="P:protein monoubiquitination"/>
    <property type="evidence" value="ECO:0007669"/>
    <property type="project" value="TreeGrafter"/>
</dbReference>
<dbReference type="EC" id="2.3.2.27" evidence="2"/>
<dbReference type="AlphaFoldDB" id="A0A9P7ZGP5"/>
<comment type="catalytic activity">
    <reaction evidence="1">
        <text>S-ubiquitinyl-[E2 ubiquitin-conjugating enzyme]-L-cysteine + [acceptor protein]-L-lysine = [E2 ubiquitin-conjugating enzyme]-L-cysteine + N(6)-ubiquitinyl-[acceptor protein]-L-lysine.</text>
        <dbReference type="EC" id="2.3.2.27"/>
    </reaction>
</comment>
<dbReference type="PROSITE" id="PS50089">
    <property type="entry name" value="ZF_RING_2"/>
    <property type="match status" value="1"/>
</dbReference>
<dbReference type="InterPro" id="IPR001841">
    <property type="entry name" value="Znf_RING"/>
</dbReference>
<accession>A0A9P7ZGP5</accession>
<keyword evidence="6" id="KW-0479">Metal-binding</keyword>
<dbReference type="InterPro" id="IPR013083">
    <property type="entry name" value="Znf_RING/FYVE/PHD"/>
</dbReference>
<comment type="caution">
    <text evidence="9">The sequence shown here is derived from an EMBL/GenBank/DDBJ whole genome shotgun (WGS) entry which is preliminary data.</text>
</comment>
<dbReference type="SUPFAM" id="SSF57850">
    <property type="entry name" value="RING/U-box"/>
    <property type="match status" value="1"/>
</dbReference>
<evidence type="ECO:0000256" key="1">
    <source>
        <dbReference type="ARBA" id="ARBA00000900"/>
    </source>
</evidence>
<evidence type="ECO:0000313" key="10">
    <source>
        <dbReference type="Proteomes" id="UP000887229"/>
    </source>
</evidence>
<keyword evidence="4" id="KW-0805">Transcription regulation</keyword>
<evidence type="ECO:0000256" key="7">
    <source>
        <dbReference type="SAM" id="MobiDB-lite"/>
    </source>
</evidence>
<feature type="compositionally biased region" description="Basic and acidic residues" evidence="7">
    <location>
        <begin position="299"/>
        <end position="315"/>
    </location>
</feature>
<dbReference type="Proteomes" id="UP000887229">
    <property type="component" value="Unassembled WGS sequence"/>
</dbReference>
<evidence type="ECO:0000259" key="8">
    <source>
        <dbReference type="PROSITE" id="PS50089"/>
    </source>
</evidence>
<keyword evidence="6" id="KW-0862">Zinc</keyword>
<organism evidence="9 10">
    <name type="scientific">Emericellopsis atlantica</name>
    <dbReference type="NCBI Taxonomy" id="2614577"/>
    <lineage>
        <taxon>Eukaryota</taxon>
        <taxon>Fungi</taxon>
        <taxon>Dikarya</taxon>
        <taxon>Ascomycota</taxon>
        <taxon>Pezizomycotina</taxon>
        <taxon>Sordariomycetes</taxon>
        <taxon>Hypocreomycetidae</taxon>
        <taxon>Hypocreales</taxon>
        <taxon>Bionectriaceae</taxon>
        <taxon>Emericellopsis</taxon>
    </lineage>
</organism>